<keyword evidence="4" id="KW-1185">Reference proteome</keyword>
<protein>
    <submittedName>
        <fullName evidence="3">NAD(P)/FAD-dependent oxidoreductase</fullName>
    </submittedName>
</protein>
<accession>A0AA42DQN6</accession>
<dbReference type="SUPFAM" id="SSF51905">
    <property type="entry name" value="FAD/NAD(P)-binding domain"/>
    <property type="match status" value="1"/>
</dbReference>
<dbReference type="InterPro" id="IPR036188">
    <property type="entry name" value="FAD/NAD-bd_sf"/>
</dbReference>
<reference evidence="3" key="1">
    <citation type="journal article" date="2023" name="Int. J. Syst. Evol. Microbiol.">
        <title>&lt;i&gt;Holtiella tumoricola&lt;/i&gt; gen. nov. sp. nov., isolated from a human clinical sample.</title>
        <authorList>
            <person name="Allen-Vercoe E."/>
            <person name="Daigneault M.C."/>
            <person name="Vancuren S.J."/>
            <person name="Cochrane K."/>
            <person name="O'Neal L.L."/>
            <person name="Sankaranarayanan K."/>
            <person name="Lawson P.A."/>
        </authorList>
    </citation>
    <scope>NUCLEOTIDE SEQUENCE</scope>
    <source>
        <strain evidence="3">CC70A</strain>
    </source>
</reference>
<dbReference type="InterPro" id="IPR006076">
    <property type="entry name" value="FAD-dep_OxRdtase"/>
</dbReference>
<dbReference type="CDD" id="cd19946">
    <property type="entry name" value="GlpA-like_Fer2_BFD-like"/>
    <property type="match status" value="1"/>
</dbReference>
<organism evidence="3 4">
    <name type="scientific">Holtiella tumoricola</name>
    <dbReference type="NCBI Taxonomy" id="3018743"/>
    <lineage>
        <taxon>Bacteria</taxon>
        <taxon>Bacillati</taxon>
        <taxon>Bacillota</taxon>
        <taxon>Clostridia</taxon>
        <taxon>Lachnospirales</taxon>
        <taxon>Cellulosilyticaceae</taxon>
        <taxon>Holtiella</taxon>
    </lineage>
</organism>
<feature type="domain" description="FAD dependent oxidoreductase" evidence="1">
    <location>
        <begin position="3"/>
        <end position="352"/>
    </location>
</feature>
<evidence type="ECO:0000313" key="4">
    <source>
        <dbReference type="Proteomes" id="UP001169242"/>
    </source>
</evidence>
<dbReference type="Gene3D" id="3.30.9.10">
    <property type="entry name" value="D-Amino Acid Oxidase, subunit A, domain 2"/>
    <property type="match status" value="1"/>
</dbReference>
<dbReference type="InterPro" id="IPR052745">
    <property type="entry name" value="G3P_Oxidase/Oxidoreductase"/>
</dbReference>
<dbReference type="Pfam" id="PF01266">
    <property type="entry name" value="DAO"/>
    <property type="match status" value="1"/>
</dbReference>
<dbReference type="Pfam" id="PF04324">
    <property type="entry name" value="Fer2_BFD"/>
    <property type="match status" value="1"/>
</dbReference>
<evidence type="ECO:0000259" key="1">
    <source>
        <dbReference type="Pfam" id="PF01266"/>
    </source>
</evidence>
<dbReference type="PANTHER" id="PTHR42720:SF1">
    <property type="entry name" value="GLYCEROL 3-PHOSPHATE OXIDASE"/>
    <property type="match status" value="1"/>
</dbReference>
<dbReference type="PANTHER" id="PTHR42720">
    <property type="entry name" value="GLYCEROL-3-PHOSPHATE DEHYDROGENASE"/>
    <property type="match status" value="1"/>
</dbReference>
<comment type="caution">
    <text evidence="3">The sequence shown here is derived from an EMBL/GenBank/DDBJ whole genome shotgun (WGS) entry which is preliminary data.</text>
</comment>
<gene>
    <name evidence="3" type="ORF">PBV87_16765</name>
</gene>
<dbReference type="RefSeq" id="WP_271013021.1">
    <property type="nucleotide sequence ID" value="NZ_JAQIFT010000060.1"/>
</dbReference>
<dbReference type="Proteomes" id="UP001169242">
    <property type="component" value="Unassembled WGS sequence"/>
</dbReference>
<feature type="domain" description="BFD-like [2Fe-2S]-binding" evidence="2">
    <location>
        <begin position="397"/>
        <end position="450"/>
    </location>
</feature>
<dbReference type="InterPro" id="IPR007419">
    <property type="entry name" value="BFD-like_2Fe2S-bd_dom"/>
</dbReference>
<evidence type="ECO:0000313" key="3">
    <source>
        <dbReference type="EMBL" id="MDA3733131.1"/>
    </source>
</evidence>
<sequence length="478" mass="52136">MYDIIIVGAGVVGCAIARELSRYQLNTLVLEKANDVCCGTSKANSAIVHAGFDAKPNTLKGKLNAPSNLLFDELVSELDFPFKRNGSLVLCFDQKDIPALLELKDRGVQNGVPNLAILSGDEVRRLEPAVTDQVVAALYAPTGGIVCPFNLTIALAENAHTNGVEFHFNTPVTSIKKEEDYFVLTSPCQTYQAKVVVNAAGVFSDTLNNMVSADQFTITPRKGEYNLFDKYVGHLASHTLFQLPTKLGKGILVSPTIDGNLLVGPNAVDQDDKEDLDTTRHGLDGIMQKALLSVKSIPLNMVITSFSGLRARSELDDFILGEASDVPNFFNAASIESPGLTCAPLIGKYITDQICNKVNPPPNPHFNPKRKGIIRFNECSKEEQEKLIQSNPLYSKIVCRCESITEAEIVDALTRPLGARDLDGIKRRTRAGAGRCQAGFCLVRNMELLAKYLNIPLMEVSKFGKSSTFLVGRNKEDL</sequence>
<proteinExistence type="predicted"/>
<dbReference type="Gene3D" id="1.10.10.1100">
    <property type="entry name" value="BFD-like [2Fe-2S]-binding domain"/>
    <property type="match status" value="1"/>
</dbReference>
<evidence type="ECO:0000259" key="2">
    <source>
        <dbReference type="Pfam" id="PF04324"/>
    </source>
</evidence>
<name>A0AA42DQN6_9FIRM</name>
<dbReference type="AlphaFoldDB" id="A0AA42DQN6"/>
<dbReference type="InterPro" id="IPR041854">
    <property type="entry name" value="BFD-like_2Fe2S-bd_dom_sf"/>
</dbReference>
<dbReference type="Gene3D" id="3.50.50.60">
    <property type="entry name" value="FAD/NAD(P)-binding domain"/>
    <property type="match status" value="1"/>
</dbReference>
<dbReference type="EMBL" id="JAQIFT010000060">
    <property type="protein sequence ID" value="MDA3733131.1"/>
    <property type="molecule type" value="Genomic_DNA"/>
</dbReference>